<gene>
    <name evidence="3" type="ORF">Tco_0926694</name>
</gene>
<evidence type="ECO:0000313" key="4">
    <source>
        <dbReference type="Proteomes" id="UP001151760"/>
    </source>
</evidence>
<evidence type="ECO:0000313" key="3">
    <source>
        <dbReference type="EMBL" id="GJT36275.1"/>
    </source>
</evidence>
<proteinExistence type="predicted"/>
<name>A0ABQ5DAH5_9ASTR</name>
<comment type="caution">
    <text evidence="3">The sequence shown here is derived from an EMBL/GenBank/DDBJ whole genome shotgun (WGS) entry which is preliminary data.</text>
</comment>
<sequence>MSFLLLVILCLIECLPKVSISETPAITLDAIQQLITNGITAALEAQAATMANADNPNRNTGPREIPVAKRGNYKEFISCQPFYFNGTEGAVNLIRWFERTESVFSRSNYAKENKVTFATGTLTNDALSWWNAYAQPIGIDQANQISLTKLKRILTNKYCPRTKVKKMEDEFYNLVVKGNDLKTYIRRFQELAVLCPNMVPNIEKLMEVFINGLPRSIEGNVTASKPQTLRNSQT</sequence>
<evidence type="ECO:0000256" key="1">
    <source>
        <dbReference type="SAM" id="SignalP"/>
    </source>
</evidence>
<dbReference type="GO" id="GO:0003964">
    <property type="term" value="F:RNA-directed DNA polymerase activity"/>
    <property type="evidence" value="ECO:0007669"/>
    <property type="project" value="UniProtKB-KW"/>
</dbReference>
<accession>A0ABQ5DAH5</accession>
<dbReference type="InterPro" id="IPR005162">
    <property type="entry name" value="Retrotrans_gag_dom"/>
</dbReference>
<keyword evidence="4" id="KW-1185">Reference proteome</keyword>
<feature type="signal peptide" evidence="1">
    <location>
        <begin position="1"/>
        <end position="20"/>
    </location>
</feature>
<protein>
    <submittedName>
        <fullName evidence="3">Reverse transcriptase domain-containing protein</fullName>
    </submittedName>
</protein>
<reference evidence="3" key="1">
    <citation type="journal article" date="2022" name="Int. J. Mol. Sci.">
        <title>Draft Genome of Tanacetum Coccineum: Genomic Comparison of Closely Related Tanacetum-Family Plants.</title>
        <authorList>
            <person name="Yamashiro T."/>
            <person name="Shiraishi A."/>
            <person name="Nakayama K."/>
            <person name="Satake H."/>
        </authorList>
    </citation>
    <scope>NUCLEOTIDE SEQUENCE</scope>
</reference>
<organism evidence="3 4">
    <name type="scientific">Tanacetum coccineum</name>
    <dbReference type="NCBI Taxonomy" id="301880"/>
    <lineage>
        <taxon>Eukaryota</taxon>
        <taxon>Viridiplantae</taxon>
        <taxon>Streptophyta</taxon>
        <taxon>Embryophyta</taxon>
        <taxon>Tracheophyta</taxon>
        <taxon>Spermatophyta</taxon>
        <taxon>Magnoliopsida</taxon>
        <taxon>eudicotyledons</taxon>
        <taxon>Gunneridae</taxon>
        <taxon>Pentapetalae</taxon>
        <taxon>asterids</taxon>
        <taxon>campanulids</taxon>
        <taxon>Asterales</taxon>
        <taxon>Asteraceae</taxon>
        <taxon>Asteroideae</taxon>
        <taxon>Anthemideae</taxon>
        <taxon>Anthemidinae</taxon>
        <taxon>Tanacetum</taxon>
    </lineage>
</organism>
<feature type="domain" description="Retrotransposon gag" evidence="2">
    <location>
        <begin position="117"/>
        <end position="214"/>
    </location>
</feature>
<dbReference type="Pfam" id="PF03732">
    <property type="entry name" value="Retrotrans_gag"/>
    <property type="match status" value="1"/>
</dbReference>
<dbReference type="EMBL" id="BQNB010015123">
    <property type="protein sequence ID" value="GJT36275.1"/>
    <property type="molecule type" value="Genomic_DNA"/>
</dbReference>
<evidence type="ECO:0000259" key="2">
    <source>
        <dbReference type="Pfam" id="PF03732"/>
    </source>
</evidence>
<dbReference type="Proteomes" id="UP001151760">
    <property type="component" value="Unassembled WGS sequence"/>
</dbReference>
<feature type="chain" id="PRO_5046456215" evidence="1">
    <location>
        <begin position="21"/>
        <end position="234"/>
    </location>
</feature>
<keyword evidence="1" id="KW-0732">Signal</keyword>
<keyword evidence="3" id="KW-0695">RNA-directed DNA polymerase</keyword>
<keyword evidence="3" id="KW-0548">Nucleotidyltransferase</keyword>
<keyword evidence="3" id="KW-0808">Transferase</keyword>
<reference evidence="3" key="2">
    <citation type="submission" date="2022-01" db="EMBL/GenBank/DDBJ databases">
        <authorList>
            <person name="Yamashiro T."/>
            <person name="Shiraishi A."/>
            <person name="Satake H."/>
            <person name="Nakayama K."/>
        </authorList>
    </citation>
    <scope>NUCLEOTIDE SEQUENCE</scope>
</reference>